<dbReference type="STRING" id="312017.Q235M5"/>
<evidence type="ECO:0000259" key="4">
    <source>
        <dbReference type="PROSITE" id="PS51017"/>
    </source>
</evidence>
<feature type="region of interest" description="Disordered" evidence="3">
    <location>
        <begin position="497"/>
        <end position="520"/>
    </location>
</feature>
<evidence type="ECO:0000256" key="1">
    <source>
        <dbReference type="ARBA" id="ARBA00004123"/>
    </source>
</evidence>
<name>Q235M5_TETTS</name>
<feature type="region of interest" description="Disordered" evidence="3">
    <location>
        <begin position="548"/>
        <end position="639"/>
    </location>
</feature>
<evidence type="ECO:0000313" key="5">
    <source>
        <dbReference type="EMBL" id="EAR92255.2"/>
    </source>
</evidence>
<feature type="region of interest" description="Disordered" evidence="3">
    <location>
        <begin position="807"/>
        <end position="864"/>
    </location>
</feature>
<reference evidence="6" key="1">
    <citation type="journal article" date="2006" name="PLoS Biol.">
        <title>Macronuclear genome sequence of the ciliate Tetrahymena thermophila, a model eukaryote.</title>
        <authorList>
            <person name="Eisen J.A."/>
            <person name="Coyne R.S."/>
            <person name="Wu M."/>
            <person name="Wu D."/>
            <person name="Thiagarajan M."/>
            <person name="Wortman J.R."/>
            <person name="Badger J.H."/>
            <person name="Ren Q."/>
            <person name="Amedeo P."/>
            <person name="Jones K.M."/>
            <person name="Tallon L.J."/>
            <person name="Delcher A.L."/>
            <person name="Salzberg S.L."/>
            <person name="Silva J.C."/>
            <person name="Haas B.J."/>
            <person name="Majoros W.H."/>
            <person name="Farzad M."/>
            <person name="Carlton J.M."/>
            <person name="Smith R.K. Jr."/>
            <person name="Garg J."/>
            <person name="Pearlman R.E."/>
            <person name="Karrer K.M."/>
            <person name="Sun L."/>
            <person name="Manning G."/>
            <person name="Elde N.C."/>
            <person name="Turkewitz A.P."/>
            <person name="Asai D.J."/>
            <person name="Wilkes D.E."/>
            <person name="Wang Y."/>
            <person name="Cai H."/>
            <person name="Collins K."/>
            <person name="Stewart B.A."/>
            <person name="Lee S.R."/>
            <person name="Wilamowska K."/>
            <person name="Weinberg Z."/>
            <person name="Ruzzo W.L."/>
            <person name="Wloga D."/>
            <person name="Gaertig J."/>
            <person name="Frankel J."/>
            <person name="Tsao C.-C."/>
            <person name="Gorovsky M.A."/>
            <person name="Keeling P.J."/>
            <person name="Waller R.F."/>
            <person name="Patron N.J."/>
            <person name="Cherry J.M."/>
            <person name="Stover N.A."/>
            <person name="Krieger C.J."/>
            <person name="del Toro C."/>
            <person name="Ryder H.F."/>
            <person name="Williamson S.C."/>
            <person name="Barbeau R.A."/>
            <person name="Hamilton E.P."/>
            <person name="Orias E."/>
        </authorList>
    </citation>
    <scope>NUCLEOTIDE SEQUENCE [LARGE SCALE GENOMIC DNA]</scope>
    <source>
        <strain evidence="6">SB210</strain>
    </source>
</reference>
<evidence type="ECO:0000313" key="6">
    <source>
        <dbReference type="Proteomes" id="UP000009168"/>
    </source>
</evidence>
<feature type="region of interest" description="Disordered" evidence="3">
    <location>
        <begin position="935"/>
        <end position="966"/>
    </location>
</feature>
<keyword evidence="2" id="KW-0539">Nucleus</keyword>
<proteinExistence type="predicted"/>
<feature type="compositionally biased region" description="Low complexity" evidence="3">
    <location>
        <begin position="193"/>
        <end position="204"/>
    </location>
</feature>
<feature type="region of interest" description="Disordered" evidence="3">
    <location>
        <begin position="150"/>
        <end position="204"/>
    </location>
</feature>
<keyword evidence="6" id="KW-1185">Reference proteome</keyword>
<feature type="compositionally biased region" description="Basic residues" evidence="3">
    <location>
        <begin position="389"/>
        <end position="398"/>
    </location>
</feature>
<dbReference type="HOGENOM" id="CLU_266932_0_0_1"/>
<gene>
    <name evidence="5" type="ORF">TTHERM_01053030</name>
</gene>
<feature type="region of interest" description="Disordered" evidence="3">
    <location>
        <begin position="25"/>
        <end position="65"/>
    </location>
</feature>
<feature type="compositionally biased region" description="Polar residues" evidence="3">
    <location>
        <begin position="568"/>
        <end position="580"/>
    </location>
</feature>
<dbReference type="OrthoDB" id="153872at2759"/>
<feature type="region of interest" description="Disordered" evidence="3">
    <location>
        <begin position="216"/>
        <end position="308"/>
    </location>
</feature>
<dbReference type="RefSeq" id="XP_001012500.2">
    <property type="nucleotide sequence ID" value="XM_001012500.3"/>
</dbReference>
<feature type="domain" description="CCT" evidence="4">
    <location>
        <begin position="736"/>
        <end position="778"/>
    </location>
</feature>
<dbReference type="InterPro" id="IPR052453">
    <property type="entry name" value="CONSTANS-like_ZF"/>
</dbReference>
<dbReference type="KEGG" id="tet:TTHERM_01053030"/>
<dbReference type="PROSITE" id="PS51017">
    <property type="entry name" value="CCT"/>
    <property type="match status" value="1"/>
</dbReference>
<dbReference type="eggNOG" id="ENOG502R20I">
    <property type="taxonomic scope" value="Eukaryota"/>
</dbReference>
<dbReference type="PANTHER" id="PTHR31874:SF1">
    <property type="entry name" value="ZINC FINGER PROTEIN CONSTANS-LIKE 6"/>
    <property type="match status" value="1"/>
</dbReference>
<feature type="region of interest" description="Disordered" evidence="3">
    <location>
        <begin position="87"/>
        <end position="118"/>
    </location>
</feature>
<dbReference type="InterPro" id="IPR010402">
    <property type="entry name" value="CCT_domain"/>
</dbReference>
<dbReference type="Pfam" id="PF06203">
    <property type="entry name" value="CCT"/>
    <property type="match status" value="1"/>
</dbReference>
<dbReference type="AlphaFoldDB" id="Q235M5"/>
<organism evidence="5 6">
    <name type="scientific">Tetrahymena thermophila (strain SB210)</name>
    <dbReference type="NCBI Taxonomy" id="312017"/>
    <lineage>
        <taxon>Eukaryota</taxon>
        <taxon>Sar</taxon>
        <taxon>Alveolata</taxon>
        <taxon>Ciliophora</taxon>
        <taxon>Intramacronucleata</taxon>
        <taxon>Oligohymenophorea</taxon>
        <taxon>Hymenostomatida</taxon>
        <taxon>Tetrahymenina</taxon>
        <taxon>Tetrahymenidae</taxon>
        <taxon>Tetrahymena</taxon>
    </lineage>
</organism>
<dbReference type="EMBL" id="GG662759">
    <property type="protein sequence ID" value="EAR92255.2"/>
    <property type="molecule type" value="Genomic_DNA"/>
</dbReference>
<feature type="compositionally biased region" description="Low complexity" evidence="3">
    <location>
        <begin position="990"/>
        <end position="999"/>
    </location>
</feature>
<feature type="compositionally biased region" description="Low complexity" evidence="3">
    <location>
        <begin position="935"/>
        <end position="952"/>
    </location>
</feature>
<feature type="compositionally biased region" description="Polar residues" evidence="3">
    <location>
        <begin position="371"/>
        <end position="385"/>
    </location>
</feature>
<feature type="compositionally biased region" description="Low complexity" evidence="3">
    <location>
        <begin position="548"/>
        <end position="567"/>
    </location>
</feature>
<dbReference type="InParanoid" id="Q235M5"/>
<sequence>MRGMYKQAHQKKLASFQQQLCKFRKKKTNKRKKLNPKSQYGMTNRYAKTEKQQQKIKQEGIKVRNKQTNQQINKIIDPKSKQLEAKEITNKQTNNQSIKKNKKRRKKENNNNKVKNKEDNSYLSHLIIQLIKQQINQTIAHQVAKKEITAQENKQTNKLTKKRKKKKQHKRKTSQSHPLKGKKRKTSTKSRRQLQQATTTKQMQQMEDQAYYLQHPQQTSQQGSATQGASSANYQSTGMAGYPQSHQMQHIPYQNPHAPYPNHMTGPIDYSVHPSNPPPTGPYHPSASSHYPGQLHHGYSHPSDPYMQQTYSQGPYDYDPTGQIGGLYYGTPSTVPLSSDPTGQIGSNGQPLQGPGPYATYPGQLPPPGHYQQNLGLDPNAQQPYGQYHPHHSAHHHPGAAFGTAPGQPIDQNYMAFGQQSQYHGPPGNGYMPFGQPLPNGQLHHHNPYGLIQNQNQIGIIDSSNQTRPPQSSIGKASIKNEEQAMENELQLINSLGDSQSQQEDKIKQGGSNYLIPSQYDQQPPYPYYLSNQSYGIQKKDDLMGQNQYFQGYPQYPTGQYPPGSQQSIPSLQNAASSTSIKDKEDPSKRQPNSPGRRKTIKKGSPTGNTEPSSPASPRGRKRKNTAKLDQPQPESTQNLNQGLINQQQQQQFGLHLVKVSNQDQQKNMGYPGQPYYQPVNALGKVMIDPNTQHISGIDQNSLQRLKELPTDFNMNEFTAVYDDQKQIGSISKEERKQKIKNYQDKRKRRSWQKKISYDVRKKVADGRLRVKGRFVTKKQAMEMLSINGKEEDYTMDQLKEMLKQQGIQANGGEEDSKSPTLPKKKNQSQPGTIVSLKPGDDDEEEGYGSGGEVHSEELPPSEVLPIIRGKSCEDIPNKEDYFQGQGEFNYQNIVQGSLASNNTSNNNSLNEKQLHLKLEQNQIESKQQLQQFQQLQNQQSYSSKTQSQSQSPVRSPKKQNGGFQSNNTVKFMEQNQGHQIQNVNQIENSNNNNIKNVNGHSSYADLQNGESPQHSQNNILSQEMADQFGNLNIKSPDQKQKIMQQKNNPQLLNLNQTEQQFFGNNQASQNYNLYNQQQYNGNNTGYPIHQQQ</sequence>
<feature type="compositionally biased region" description="Polar residues" evidence="3">
    <location>
        <begin position="606"/>
        <end position="616"/>
    </location>
</feature>
<feature type="compositionally biased region" description="Basic and acidic residues" evidence="3">
    <location>
        <begin position="47"/>
        <end position="62"/>
    </location>
</feature>
<evidence type="ECO:0000256" key="3">
    <source>
        <dbReference type="SAM" id="MobiDB-lite"/>
    </source>
</evidence>
<dbReference type="GO" id="GO:0005634">
    <property type="term" value="C:nucleus"/>
    <property type="evidence" value="ECO:0007669"/>
    <property type="project" value="UniProtKB-SubCell"/>
</dbReference>
<feature type="compositionally biased region" description="Polar residues" evidence="3">
    <location>
        <begin position="233"/>
        <end position="248"/>
    </location>
</feature>
<feature type="compositionally biased region" description="Polar residues" evidence="3">
    <location>
        <begin position="1000"/>
        <end position="1016"/>
    </location>
</feature>
<comment type="subcellular location">
    <subcellularLocation>
        <location evidence="1">Nucleus</location>
    </subcellularLocation>
</comment>
<protein>
    <submittedName>
        <fullName evidence="5">CCT motif protein</fullName>
    </submittedName>
</protein>
<dbReference type="GeneID" id="7835647"/>
<dbReference type="PANTHER" id="PTHR31874">
    <property type="entry name" value="CCT MOTIF FAMILY PROTEIN, EXPRESSED"/>
    <property type="match status" value="1"/>
</dbReference>
<feature type="region of interest" description="Disordered" evidence="3">
    <location>
        <begin position="331"/>
        <end position="411"/>
    </location>
</feature>
<dbReference type="Proteomes" id="UP000009168">
    <property type="component" value="Unassembled WGS sequence"/>
</dbReference>
<evidence type="ECO:0000256" key="2">
    <source>
        <dbReference type="ARBA" id="ARBA00023242"/>
    </source>
</evidence>
<feature type="compositionally biased region" description="Basic residues" evidence="3">
    <location>
        <begin position="25"/>
        <end position="35"/>
    </location>
</feature>
<accession>Q235M5</accession>
<feature type="region of interest" description="Disordered" evidence="3">
    <location>
        <begin position="990"/>
        <end position="1016"/>
    </location>
</feature>
<feature type="compositionally biased region" description="Basic residues" evidence="3">
    <location>
        <begin position="159"/>
        <end position="192"/>
    </location>
</feature>
<feature type="compositionally biased region" description="Polar residues" evidence="3">
    <location>
        <begin position="331"/>
        <end position="351"/>
    </location>
</feature>
<feature type="compositionally biased region" description="Low complexity" evidence="3">
    <location>
        <begin position="217"/>
        <end position="232"/>
    </location>
</feature>